<accession>A0A9E8NEV4</accession>
<evidence type="ECO:0000256" key="2">
    <source>
        <dbReference type="SAM" id="SignalP"/>
    </source>
</evidence>
<sequence>MLYFNKVGRATLSLLVLAGFLAFRFAFDDNDIKEEQRPQWEKIGPGGGGAIFIPTFSYHSVSEFLLRCDRTGSYLTKNGGKSYDQINLPNGANSFAYDPLDSNTIYIGSNTLNKSMDGGKTWEQIFPSPTDVLSQSYSGDHATFQIQTKAGSLYEMEEGRIGAIRVDPVRSASLYFSMGPYLFYSFNGGKSWEKKDIGKRIEYLYSNGCGLKNELMVFTGESAFVFNKTTRKIVPKMFPKAMSPAFCFTAGSVSKGGKEIFYALHHDPGQQIQEEFGHSELWISQDQGSSWKQSENTLVTNAQAGTKPSYSMISCAEFDARQVYLVTNRYEQKKDGGFIYWYGVLKTGDGGKNWDWVWKGGGGSGQYGVRDGVDAANLKDAWAARAFGGEYIRLMDVGVSPLDGKIAIVTDWYRTMKTIDGGESWNEIYSEPQPGGSYKSTGLDVTTSYGVHFDPFDSSHIAISYTDIGFHHSFNSGKSWTRSVQGVPAEWVNTCYWLEFDPKIKGKVWSVWSGMHDYPRGKMTRNPAWKKSAKGGVCVSTDGGRTWQPSIEGMGMDSPATSIVLDPSSAPGKRTLYASVYSKGVFKSTDDGRSWRLKNKGIGENTCAFELTRTGNGTLFLTVSATPAHKNGKKGREFYSGAVYRSTDGAENWTKLNVTDGLLFPNGIEYDPKGPDRIYLAGWADIDLSDLIGGEVARSTGGNKKLEIPGGIFLSEDNGTTWKSIFDKKQYVYDVTADPYHGGRLYCNTFNSAAYRSDDYGKAWHKIKGYDFHWGHRITVDRNDPGQIFINTFGSSVWHGAALREHSKYKNPNGRNDQWGFVGFGGGGAMFYPAISPHNPSRAMVACDMTGSFATDDGGNSWRMFNLKGPVNYFVFDPVDSNTVYANSIGLYKSIDRGSTWSLFYPSGSDLSGIVSQGDHASEKLITNDGMDRKVQAFAVDPADSKKVYAAISIGDSSMDARSAFYTSKDGGITWRKERQLTGKIKNIYINPGSPENDRTIYVCGQNAITKREKGAWEINRNTHVTELTEFAAGFDKKSKRFMIYAISGTSYFNADQENSGIYFTKDGGKHWENRQAGLIKWAVKGAADPEWRSIATSAQHPQVVYVSYANLKVHADTTSIGVAKSEDYGQTWALAWKDDLTKNENVVSKNFENGWINERFGPSWGENPFSIGVSPSDPDICYATDFGRTVKSSNGGKSWEQVYTRKKNSGGWISRGLEVTTSYAVVFDPFESSHVFIANTDIGLMESKDGAESWLSATQNNGVPRAWANSTYWLEFDPKVKGRVWAVMSGTHDLPRPKMWRKNGTKDYKGGVLLSEDAGQTWKPISHDIGEGAATHILIDPASDPENRTLYVCVFGKGVYKSSDGGKSWKQKNNGIQGNEPFAWRIVKREKDNTLFLVVSRRSEKGSVGAGDGALYRSTDGAESWTKVRLPEGTNGPTSLAVDPQNGQRLILSGWGKRASGKFSQDTGGGIFASDDDGKSWKQVLHHDQHIHDITYDGRINTFYACGFNGSAYRSADSGNTWSRIKGYNFKWGKRVDLDPGDPEKIFIVTFGGGIWHGPARGDQAAVEDIVK</sequence>
<evidence type="ECO:0000259" key="3">
    <source>
        <dbReference type="Pfam" id="PF15902"/>
    </source>
</evidence>
<proteinExistence type="predicted"/>
<feature type="chain" id="PRO_5039572813" description="Sortilin N-terminal domain-containing protein" evidence="2">
    <location>
        <begin position="29"/>
        <end position="1573"/>
    </location>
</feature>
<dbReference type="InterPro" id="IPR052025">
    <property type="entry name" value="Xyloglucanase_GH74"/>
</dbReference>
<keyword evidence="2" id="KW-0732">Signal</keyword>
<dbReference type="InterPro" id="IPR031778">
    <property type="entry name" value="Sortilin_N"/>
</dbReference>
<reference evidence="4" key="1">
    <citation type="submission" date="2022-11" db="EMBL/GenBank/DDBJ databases">
        <title>Dyadobacter pollutisoli sp. nov., isolated from plastic dumped soil.</title>
        <authorList>
            <person name="Kim J.M."/>
            <person name="Kim K.R."/>
            <person name="Lee J.K."/>
            <person name="Hao L."/>
            <person name="Jeon C.O."/>
        </authorList>
    </citation>
    <scope>NUCLEOTIDE SEQUENCE</scope>
    <source>
        <strain evidence="4">U1</strain>
    </source>
</reference>
<dbReference type="EMBL" id="CP112998">
    <property type="protein sequence ID" value="WAC13286.1"/>
    <property type="molecule type" value="Genomic_DNA"/>
</dbReference>
<dbReference type="InterPro" id="IPR015943">
    <property type="entry name" value="WD40/YVTN_repeat-like_dom_sf"/>
</dbReference>
<dbReference type="Gene3D" id="2.130.10.10">
    <property type="entry name" value="YVTN repeat-like/Quinoprotein amine dehydrogenase"/>
    <property type="match status" value="9"/>
</dbReference>
<protein>
    <recommendedName>
        <fullName evidence="3">Sortilin N-terminal domain-containing protein</fullName>
    </recommendedName>
</protein>
<dbReference type="PANTHER" id="PTHR43739:SF5">
    <property type="entry name" value="EXO-ALPHA-SIALIDASE"/>
    <property type="match status" value="1"/>
</dbReference>
<dbReference type="RefSeq" id="WP_244819601.1">
    <property type="nucleotide sequence ID" value="NZ_CP112998.1"/>
</dbReference>
<evidence type="ECO:0000313" key="5">
    <source>
        <dbReference type="Proteomes" id="UP001164653"/>
    </source>
</evidence>
<keyword evidence="5" id="KW-1185">Reference proteome</keyword>
<dbReference type="Pfam" id="PF15902">
    <property type="entry name" value="Sortilin-Vps10"/>
    <property type="match status" value="1"/>
</dbReference>
<dbReference type="PANTHER" id="PTHR43739">
    <property type="entry name" value="XYLOGLUCANASE (EUROFUNG)"/>
    <property type="match status" value="1"/>
</dbReference>
<dbReference type="KEGG" id="dpf:ON006_04835"/>
<evidence type="ECO:0000313" key="4">
    <source>
        <dbReference type="EMBL" id="WAC13286.1"/>
    </source>
</evidence>
<organism evidence="4 5">
    <name type="scientific">Dyadobacter pollutisoli</name>
    <dbReference type="NCBI Taxonomy" id="2910158"/>
    <lineage>
        <taxon>Bacteria</taxon>
        <taxon>Pseudomonadati</taxon>
        <taxon>Bacteroidota</taxon>
        <taxon>Cytophagia</taxon>
        <taxon>Cytophagales</taxon>
        <taxon>Spirosomataceae</taxon>
        <taxon>Dyadobacter</taxon>
    </lineage>
</organism>
<gene>
    <name evidence="4" type="ORF">ON006_04835</name>
</gene>
<evidence type="ECO:0000256" key="1">
    <source>
        <dbReference type="ARBA" id="ARBA00022737"/>
    </source>
</evidence>
<keyword evidence="1" id="KW-0677">Repeat</keyword>
<dbReference type="SUPFAM" id="SSF110296">
    <property type="entry name" value="Oligoxyloglucan reducing end-specific cellobiohydrolase"/>
    <property type="match status" value="5"/>
</dbReference>
<feature type="signal peptide" evidence="2">
    <location>
        <begin position="1"/>
        <end position="28"/>
    </location>
</feature>
<feature type="domain" description="Sortilin N-terminal" evidence="3">
    <location>
        <begin position="1360"/>
        <end position="1491"/>
    </location>
</feature>
<dbReference type="Proteomes" id="UP001164653">
    <property type="component" value="Chromosome"/>
</dbReference>
<dbReference type="GO" id="GO:0010411">
    <property type="term" value="P:xyloglucan metabolic process"/>
    <property type="evidence" value="ECO:0007669"/>
    <property type="project" value="TreeGrafter"/>
</dbReference>
<name>A0A9E8NEV4_9BACT</name>
<dbReference type="CDD" id="cd15482">
    <property type="entry name" value="Sialidase_non-viral"/>
    <property type="match status" value="3"/>
</dbReference>